<keyword evidence="3" id="KW-1185">Reference proteome</keyword>
<evidence type="ECO:0000313" key="3">
    <source>
        <dbReference type="Proteomes" id="UP000270626"/>
    </source>
</evidence>
<dbReference type="Pfam" id="PF13852">
    <property type="entry name" value="DUF4197"/>
    <property type="match status" value="1"/>
</dbReference>
<dbReference type="OrthoDB" id="5292580at2"/>
<feature type="signal peptide" evidence="1">
    <location>
        <begin position="1"/>
        <end position="26"/>
    </location>
</feature>
<dbReference type="Proteomes" id="UP000270626">
    <property type="component" value="Unassembled WGS sequence"/>
</dbReference>
<dbReference type="InterPro" id="IPR025245">
    <property type="entry name" value="DUF4197"/>
</dbReference>
<protein>
    <submittedName>
        <fullName evidence="2">Uncharacterized protein DUF4197</fullName>
    </submittedName>
</protein>
<sequence>MSALFSRCLPAIFALFCLLTVNGVRAAGLDAVSNADAGTGVREALAKGAEFAVGSLGQKNGFLGNEKVRIPLPGGLEKAESALRMLGLGKQAEELRETMNHAAENAVAEALPILKDAVRKMTLQDAKAILTGGDDSVTQYFRRSSSEALTARFLPIVRKATARLQLAEQYNKFAGKAASLSLIDKKDADIDNYVTNKAMDGLFLMIAEEERKLRENPLGAGSAILKKVFGAL</sequence>
<comment type="caution">
    <text evidence="2">The sequence shown here is derived from an EMBL/GenBank/DDBJ whole genome shotgun (WGS) entry which is preliminary data.</text>
</comment>
<reference evidence="2 3" key="1">
    <citation type="submission" date="2018-10" db="EMBL/GenBank/DDBJ databases">
        <title>Genomic Encyclopedia of Type Strains, Phase IV (KMG-IV): sequencing the most valuable type-strain genomes for metagenomic binning, comparative biology and taxonomic classification.</title>
        <authorList>
            <person name="Goeker M."/>
        </authorList>
    </citation>
    <scope>NUCLEOTIDE SEQUENCE [LARGE SCALE GENOMIC DNA]</scope>
    <source>
        <strain evidence="2 3">DSM 23841</strain>
    </source>
</reference>
<keyword evidence="1" id="KW-0732">Signal</keyword>
<feature type="chain" id="PRO_5019752433" evidence="1">
    <location>
        <begin position="27"/>
        <end position="232"/>
    </location>
</feature>
<evidence type="ECO:0000313" key="2">
    <source>
        <dbReference type="EMBL" id="RKT63036.1"/>
    </source>
</evidence>
<gene>
    <name evidence="2" type="ORF">DFR40_0085</name>
</gene>
<proteinExistence type="predicted"/>
<dbReference type="RefSeq" id="WP_121456520.1">
    <property type="nucleotide sequence ID" value="NZ_JAANMQ010000008.1"/>
</dbReference>
<dbReference type="AlphaFoldDB" id="A0A495WNI3"/>
<accession>A0A495WNI3</accession>
<dbReference type="EMBL" id="RBXP01000001">
    <property type="protein sequence ID" value="RKT63036.1"/>
    <property type="molecule type" value="Genomic_DNA"/>
</dbReference>
<organism evidence="2 3">
    <name type="scientific">Azonexus fungiphilus</name>
    <dbReference type="NCBI Taxonomy" id="146940"/>
    <lineage>
        <taxon>Bacteria</taxon>
        <taxon>Pseudomonadati</taxon>
        <taxon>Pseudomonadota</taxon>
        <taxon>Betaproteobacteria</taxon>
        <taxon>Rhodocyclales</taxon>
        <taxon>Azonexaceae</taxon>
        <taxon>Azonexus</taxon>
    </lineage>
</organism>
<name>A0A495WNI3_9RHOO</name>
<evidence type="ECO:0000256" key="1">
    <source>
        <dbReference type="SAM" id="SignalP"/>
    </source>
</evidence>